<evidence type="ECO:0000313" key="2">
    <source>
        <dbReference type="Proteomes" id="UP001331761"/>
    </source>
</evidence>
<proteinExistence type="predicted"/>
<keyword evidence="2" id="KW-1185">Reference proteome</keyword>
<sequence length="87" mass="10098">MVKEVKQDVLKRSIIKQPPVSTDIESVAEPVSEEMERKVIEDVIEHMKRSFVRAARGTKTINELVLRVPEHIEMRCLIVLLREGFQD</sequence>
<protein>
    <submittedName>
        <fullName evidence="1">Uncharacterized protein</fullName>
    </submittedName>
</protein>
<organism evidence="1 2">
    <name type="scientific">Trichostrongylus colubriformis</name>
    <name type="common">Black scour worm</name>
    <dbReference type="NCBI Taxonomy" id="6319"/>
    <lineage>
        <taxon>Eukaryota</taxon>
        <taxon>Metazoa</taxon>
        <taxon>Ecdysozoa</taxon>
        <taxon>Nematoda</taxon>
        <taxon>Chromadorea</taxon>
        <taxon>Rhabditida</taxon>
        <taxon>Rhabditina</taxon>
        <taxon>Rhabditomorpha</taxon>
        <taxon>Strongyloidea</taxon>
        <taxon>Trichostrongylidae</taxon>
        <taxon>Trichostrongylus</taxon>
    </lineage>
</organism>
<reference evidence="1 2" key="1">
    <citation type="submission" date="2019-10" db="EMBL/GenBank/DDBJ databases">
        <title>Assembly and Annotation for the nematode Trichostrongylus colubriformis.</title>
        <authorList>
            <person name="Martin J."/>
        </authorList>
    </citation>
    <scope>NUCLEOTIDE SEQUENCE [LARGE SCALE GENOMIC DNA]</scope>
    <source>
        <strain evidence="1">G859</strain>
        <tissue evidence="1">Whole worm</tissue>
    </source>
</reference>
<comment type="caution">
    <text evidence="1">The sequence shown here is derived from an EMBL/GenBank/DDBJ whole genome shotgun (WGS) entry which is preliminary data.</text>
</comment>
<accession>A0AAN8IKQ6</accession>
<gene>
    <name evidence="1" type="ORF">GCK32_006941</name>
</gene>
<dbReference type="EMBL" id="WIXE01009735">
    <property type="protein sequence ID" value="KAK5978194.1"/>
    <property type="molecule type" value="Genomic_DNA"/>
</dbReference>
<dbReference type="Proteomes" id="UP001331761">
    <property type="component" value="Unassembled WGS sequence"/>
</dbReference>
<name>A0AAN8IKQ6_TRICO</name>
<evidence type="ECO:0000313" key="1">
    <source>
        <dbReference type="EMBL" id="KAK5978194.1"/>
    </source>
</evidence>
<dbReference type="AlphaFoldDB" id="A0AAN8IKQ6"/>